<dbReference type="EMBL" id="HBGW01093929">
    <property type="protein sequence ID" value="CAD9641778.1"/>
    <property type="molecule type" value="Transcribed_RNA"/>
</dbReference>
<organism evidence="1">
    <name type="scientific">Zooxanthella nutricula</name>
    <dbReference type="NCBI Taxonomy" id="1333877"/>
    <lineage>
        <taxon>Eukaryota</taxon>
        <taxon>Sar</taxon>
        <taxon>Alveolata</taxon>
        <taxon>Dinophyceae</taxon>
        <taxon>Peridiniales</taxon>
        <taxon>Peridiniales incertae sedis</taxon>
        <taxon>Zooxanthella</taxon>
    </lineage>
</organism>
<accession>A0A7S2VPI8</accession>
<sequence length="227" mass="24567">MPAGSQATRVGLMVKPLPSARGSLCPADGADGWTDWWFSAVHPHHTAGHEMYDFYRRHVAQTVREGGGQPVTLAFAQGARFAVSRERIRARPREYYSNLLSFVSKQTDPVEGYFIEAMWYDIFHPEAPQSKHLPCSLMPLPKGTPLTVGEMYEDTARRLRDAGLAAAGVSSDTFSDAYSPYVVTTDVPTTTTVPDDSRAPAKVCSAHGVSALLALLACAGAHLSSQA</sequence>
<name>A0A7S2VPI8_9DINO</name>
<protein>
    <submittedName>
        <fullName evidence="1">Uncharacterized protein</fullName>
    </submittedName>
</protein>
<proteinExistence type="predicted"/>
<gene>
    <name evidence="1" type="ORF">BRAN1462_LOCUS59600</name>
</gene>
<evidence type="ECO:0000313" key="1">
    <source>
        <dbReference type="EMBL" id="CAD9641778.1"/>
    </source>
</evidence>
<dbReference type="AlphaFoldDB" id="A0A7S2VPI8"/>
<dbReference type="Pfam" id="PF11913">
    <property type="entry name" value="DUF3431"/>
    <property type="match status" value="1"/>
</dbReference>
<reference evidence="1" key="1">
    <citation type="submission" date="2021-01" db="EMBL/GenBank/DDBJ databases">
        <authorList>
            <person name="Corre E."/>
            <person name="Pelletier E."/>
            <person name="Niang G."/>
            <person name="Scheremetjew M."/>
            <person name="Finn R."/>
            <person name="Kale V."/>
            <person name="Holt S."/>
            <person name="Cochrane G."/>
            <person name="Meng A."/>
            <person name="Brown T."/>
            <person name="Cohen L."/>
        </authorList>
    </citation>
    <scope>NUCLEOTIDE SEQUENCE</scope>
    <source>
        <strain evidence="1">RCC3387</strain>
    </source>
</reference>
<dbReference type="InterPro" id="IPR021838">
    <property type="entry name" value="DUF3431"/>
</dbReference>